<evidence type="ECO:0000313" key="9">
    <source>
        <dbReference type="EMBL" id="TDD72586.1"/>
    </source>
</evidence>
<dbReference type="Pfam" id="PF00703">
    <property type="entry name" value="Glyco_hydro_2"/>
    <property type="match status" value="1"/>
</dbReference>
<evidence type="ECO:0000256" key="2">
    <source>
        <dbReference type="ARBA" id="ARBA00022801"/>
    </source>
</evidence>
<dbReference type="PANTHER" id="PTHR42732:SF1">
    <property type="entry name" value="BETA-MANNOSIDASE"/>
    <property type="match status" value="1"/>
</dbReference>
<dbReference type="InterPro" id="IPR051913">
    <property type="entry name" value="GH2_Domain-Containing"/>
</dbReference>
<comment type="caution">
    <text evidence="9">The sequence shown here is derived from an EMBL/GenBank/DDBJ whole genome shotgun (WGS) entry which is preliminary data.</text>
</comment>
<feature type="domain" description="Glycoside hydrolase family 2" evidence="8">
    <location>
        <begin position="790"/>
        <end position="890"/>
    </location>
</feature>
<feature type="domain" description="Glycosyl hydrolases family 2 sugar binding" evidence="6">
    <location>
        <begin position="172"/>
        <end position="259"/>
    </location>
</feature>
<dbReference type="InterPro" id="IPR023232">
    <property type="entry name" value="Glyco_hydro_2_AS"/>
</dbReference>
<dbReference type="InterPro" id="IPR013783">
    <property type="entry name" value="Ig-like_fold"/>
</dbReference>
<keyword evidence="2 9" id="KW-0378">Hydrolase</keyword>
<dbReference type="AlphaFoldDB" id="A0A4R5ALX0"/>
<evidence type="ECO:0000259" key="7">
    <source>
        <dbReference type="Pfam" id="PF16355"/>
    </source>
</evidence>
<dbReference type="InterPro" id="IPR006101">
    <property type="entry name" value="Glyco_hydro_2"/>
</dbReference>
<comment type="similarity">
    <text evidence="1">Belongs to the glycosyl hydrolase 2 family.</text>
</comment>
<evidence type="ECO:0000259" key="6">
    <source>
        <dbReference type="Pfam" id="PF02837"/>
    </source>
</evidence>
<dbReference type="PROSITE" id="PS00608">
    <property type="entry name" value="GLYCOSYL_HYDROL_F2_2"/>
    <property type="match status" value="1"/>
</dbReference>
<keyword evidence="10" id="KW-1185">Reference proteome</keyword>
<dbReference type="EMBL" id="SMLB01000002">
    <property type="protein sequence ID" value="TDD72586.1"/>
    <property type="molecule type" value="Genomic_DNA"/>
</dbReference>
<dbReference type="Gene3D" id="3.20.20.80">
    <property type="entry name" value="Glycosidases"/>
    <property type="match status" value="1"/>
</dbReference>
<dbReference type="InterPro" id="IPR006103">
    <property type="entry name" value="Glyco_hydro_2_cat"/>
</dbReference>
<organism evidence="9 10">
    <name type="scientific">Jiangella aurantiaca</name>
    <dbReference type="NCBI Taxonomy" id="2530373"/>
    <lineage>
        <taxon>Bacteria</taxon>
        <taxon>Bacillati</taxon>
        <taxon>Actinomycetota</taxon>
        <taxon>Actinomycetes</taxon>
        <taxon>Jiangellales</taxon>
        <taxon>Jiangellaceae</taxon>
        <taxon>Jiangella</taxon>
    </lineage>
</organism>
<dbReference type="Pfam" id="PF02837">
    <property type="entry name" value="Glyco_hydro_2_N"/>
    <property type="match status" value="1"/>
</dbReference>
<dbReference type="InterPro" id="IPR008979">
    <property type="entry name" value="Galactose-bd-like_sf"/>
</dbReference>
<dbReference type="SUPFAM" id="SSF49785">
    <property type="entry name" value="Galactose-binding domain-like"/>
    <property type="match status" value="1"/>
</dbReference>
<protein>
    <submittedName>
        <fullName evidence="9">Glycoside hydrolase family 2 protein</fullName>
    </submittedName>
</protein>
<keyword evidence="3" id="KW-0326">Glycosidase</keyword>
<evidence type="ECO:0000256" key="1">
    <source>
        <dbReference type="ARBA" id="ARBA00007401"/>
    </source>
</evidence>
<dbReference type="GO" id="GO:0005975">
    <property type="term" value="P:carbohydrate metabolic process"/>
    <property type="evidence" value="ECO:0007669"/>
    <property type="project" value="InterPro"/>
</dbReference>
<dbReference type="SUPFAM" id="SSF49373">
    <property type="entry name" value="Invasin/intimin cell-adhesion fragments"/>
    <property type="match status" value="1"/>
</dbReference>
<proteinExistence type="inferred from homology"/>
<dbReference type="Pfam" id="PF16355">
    <property type="entry name" value="DUF4982"/>
    <property type="match status" value="1"/>
</dbReference>
<dbReference type="InterPro" id="IPR040605">
    <property type="entry name" value="Glyco_hydro2_dom5"/>
</dbReference>
<dbReference type="PRINTS" id="PR00132">
    <property type="entry name" value="GLHYDRLASE2"/>
</dbReference>
<dbReference type="Gene3D" id="2.60.40.10">
    <property type="entry name" value="Immunoglobulins"/>
    <property type="match status" value="3"/>
</dbReference>
<dbReference type="InterPro" id="IPR036156">
    <property type="entry name" value="Beta-gal/glucu_dom_sf"/>
</dbReference>
<dbReference type="Proteomes" id="UP000295217">
    <property type="component" value="Unassembled WGS sequence"/>
</dbReference>
<gene>
    <name evidence="9" type="ORF">E1262_01620</name>
</gene>
<feature type="domain" description="DUF4982" evidence="7">
    <location>
        <begin position="696"/>
        <end position="772"/>
    </location>
</feature>
<dbReference type="GO" id="GO:0004553">
    <property type="term" value="F:hydrolase activity, hydrolyzing O-glycosyl compounds"/>
    <property type="evidence" value="ECO:0007669"/>
    <property type="project" value="InterPro"/>
</dbReference>
<reference evidence="9 10" key="1">
    <citation type="submission" date="2019-02" db="EMBL/GenBank/DDBJ databases">
        <title>Draft genome sequences of novel Actinobacteria.</title>
        <authorList>
            <person name="Sahin N."/>
            <person name="Ay H."/>
            <person name="Saygin H."/>
        </authorList>
    </citation>
    <scope>NUCLEOTIDE SEQUENCE [LARGE SCALE GENOMIC DNA]</scope>
    <source>
        <strain evidence="9 10">8K307</strain>
    </source>
</reference>
<sequence>MRSRCRCRAEETLAVEPARPTGLLRPHLCSSCRYRRGGGSIHAAQAHVIQSGSREGSRFMSDQTVGTKGATRRQLLRGGAGLGMGLLAAGVVPEITGASVARAADDATQEGRQRATFDFGWKFVRGDQDGAQDPAFDDAGWQDVDLPHDWSIEGPLSASEPSGGPGGWVPTGIGWYRKRFTVPSSRPGHRFVIDFDGAYQRSTVWINGHELGHRPYGYVPFAYDLTPHLVDGDNVIAVRVDNSRQPNSRWYSGSGIYRHTWLTAMHDVHVGQWGTQVIVEHAAAETATLQIRTRVQNEGSRPLQVFLQTDLVDAEGRTVATVESSKTIPHGNEHTFRQQLDVDDPELWTVDDPVMYTVKSTVRTRPGPGGEALGVVDVYLTPIGIRTAVFDADRGLLINGQQVKMNGVNLHHDGGLVGAAVPEGVWVRRLGILKEMGCNAVRTGHTPFATEVLDLFDRMGFLVMNEVFDEWKAPKPQVAPNGYSAYFEEWFERDVVNVVHRDRNHPSVVMWSAGNEVADQSPEGDPNGHVTLRRLNEVFHREDPTRLVTVGCDRMGHERPGAATTDEFIAEMDIIGYNYCNRWRNRAHLYMEVDREKWGHKPMVGSESSSMTTNHSLDVENQYKFISTRDYASGDFMWTGVDYLGETSSPNSRGFGGGVLNLCGFKKNGYHFYQSQWTEEPMLYLFPHWNQNVPVGRLVSVRCFTNCDSVELFLHGRSLGVKGYWHPAIGMIESFGNYPPERSTPRTTSDLSLVWDVPYEPGTLRAVGRKLNDVAVTTELSTTSAPAAVRLSVDRDEITADRRDVAHVVAEIVDADGLVVPTASNRVTWSVSGPVTYLGSDNGNMSDLQDYRLTERNAFQGRLLAILQAQDESGEVTVSATAPGLAGATAQFRVDG</sequence>
<evidence type="ECO:0000259" key="4">
    <source>
        <dbReference type="Pfam" id="PF00703"/>
    </source>
</evidence>
<evidence type="ECO:0000256" key="3">
    <source>
        <dbReference type="ARBA" id="ARBA00023295"/>
    </source>
</evidence>
<feature type="domain" description="Glycoside hydrolase family 2 catalytic" evidence="5">
    <location>
        <begin position="393"/>
        <end position="642"/>
    </location>
</feature>
<dbReference type="OrthoDB" id="9762066at2"/>
<accession>A0A4R5ALX0</accession>
<dbReference type="InterPro" id="IPR017853">
    <property type="entry name" value="GH"/>
</dbReference>
<dbReference type="PANTHER" id="PTHR42732">
    <property type="entry name" value="BETA-GALACTOSIDASE"/>
    <property type="match status" value="1"/>
</dbReference>
<dbReference type="Gene3D" id="2.60.120.260">
    <property type="entry name" value="Galactose-binding domain-like"/>
    <property type="match status" value="1"/>
</dbReference>
<dbReference type="Pfam" id="PF02836">
    <property type="entry name" value="Glyco_hydro_2_C"/>
    <property type="match status" value="1"/>
</dbReference>
<dbReference type="InterPro" id="IPR032311">
    <property type="entry name" value="DUF4982"/>
</dbReference>
<name>A0A4R5ALX0_9ACTN</name>
<dbReference type="InterPro" id="IPR006102">
    <property type="entry name" value="Ig-like_GH2"/>
</dbReference>
<dbReference type="SUPFAM" id="SSF51445">
    <property type="entry name" value="(Trans)glycosidases"/>
    <property type="match status" value="1"/>
</dbReference>
<dbReference type="InterPro" id="IPR006104">
    <property type="entry name" value="Glyco_hydro_2_N"/>
</dbReference>
<dbReference type="Pfam" id="PF18565">
    <property type="entry name" value="Glyco_hydro2_C5"/>
    <property type="match status" value="1"/>
</dbReference>
<evidence type="ECO:0000259" key="5">
    <source>
        <dbReference type="Pfam" id="PF02836"/>
    </source>
</evidence>
<evidence type="ECO:0000313" key="10">
    <source>
        <dbReference type="Proteomes" id="UP000295217"/>
    </source>
</evidence>
<feature type="domain" description="Glycoside hydrolase family 2 immunoglobulin-like beta-sandwich" evidence="4">
    <location>
        <begin position="277"/>
        <end position="386"/>
    </location>
</feature>
<evidence type="ECO:0000259" key="8">
    <source>
        <dbReference type="Pfam" id="PF18565"/>
    </source>
</evidence>
<dbReference type="InterPro" id="IPR008964">
    <property type="entry name" value="Invasin/intimin_cell_adhesion"/>
</dbReference>
<dbReference type="SUPFAM" id="SSF49303">
    <property type="entry name" value="beta-Galactosidase/glucuronidase domain"/>
    <property type="match status" value="1"/>
</dbReference>